<sequence length="56" mass="6086">MFFLDGLWLKRSWGGEVKNASVLMAIGVAQSGYQQILAVSEGARKTRRVGRNSCAA</sequence>
<evidence type="ECO:0000313" key="2">
    <source>
        <dbReference type="Proteomes" id="UP000289437"/>
    </source>
</evidence>
<proteinExistence type="predicted"/>
<keyword evidence="2" id="KW-1185">Reference proteome</keyword>
<comment type="caution">
    <text evidence="1">The sequence shown here is derived from an EMBL/GenBank/DDBJ whole genome shotgun (WGS) entry which is preliminary data.</text>
</comment>
<organism evidence="1 2">
    <name type="scientific">Granulicella sibirica</name>
    <dbReference type="NCBI Taxonomy" id="2479048"/>
    <lineage>
        <taxon>Bacteria</taxon>
        <taxon>Pseudomonadati</taxon>
        <taxon>Acidobacteriota</taxon>
        <taxon>Terriglobia</taxon>
        <taxon>Terriglobales</taxon>
        <taxon>Acidobacteriaceae</taxon>
        <taxon>Granulicella</taxon>
    </lineage>
</organism>
<dbReference type="EMBL" id="RDSM01000002">
    <property type="protein sequence ID" value="RXH55438.1"/>
    <property type="molecule type" value="Genomic_DNA"/>
</dbReference>
<reference evidence="1 2" key="1">
    <citation type="submission" date="2018-11" db="EMBL/GenBank/DDBJ databases">
        <authorList>
            <person name="Mardanov A.V."/>
            <person name="Ravin N.V."/>
            <person name="Dedysh S.N."/>
        </authorList>
    </citation>
    <scope>NUCLEOTIDE SEQUENCE [LARGE SCALE GENOMIC DNA]</scope>
    <source>
        <strain evidence="1 2">AF10</strain>
    </source>
</reference>
<accession>A0A4Q0T0G6</accession>
<dbReference type="AlphaFoldDB" id="A0A4Q0T0G6"/>
<reference evidence="2" key="2">
    <citation type="submission" date="2019-02" db="EMBL/GenBank/DDBJ databases">
        <title>Granulicella sibirica sp. nov., a psychrotolerant acidobacterium isolated from an organic soil layer in forested tundra, West Siberia.</title>
        <authorList>
            <person name="Oshkin I.Y."/>
            <person name="Kulichevskaya I.S."/>
            <person name="Rijpstra W.I.C."/>
            <person name="Sinninghe Damste J.S."/>
            <person name="Rakitin A.L."/>
            <person name="Ravin N.V."/>
            <person name="Dedysh S.N."/>
        </authorList>
    </citation>
    <scope>NUCLEOTIDE SEQUENCE [LARGE SCALE GENOMIC DNA]</scope>
    <source>
        <strain evidence="2">AF10</strain>
    </source>
</reference>
<evidence type="ECO:0000313" key="1">
    <source>
        <dbReference type="EMBL" id="RXH55438.1"/>
    </source>
</evidence>
<protein>
    <submittedName>
        <fullName evidence="1">Mobile element protein</fullName>
    </submittedName>
</protein>
<name>A0A4Q0T0G6_9BACT</name>
<dbReference type="Proteomes" id="UP000289437">
    <property type="component" value="Unassembled WGS sequence"/>
</dbReference>
<gene>
    <name evidence="1" type="ORF">GRAN_2295</name>
</gene>